<accession>A0AC58RUX0</accession>
<keyword evidence="1" id="KW-1185">Reference proteome</keyword>
<reference evidence="2" key="2">
    <citation type="submission" date="2025-08" db="UniProtKB">
        <authorList>
            <consortium name="RefSeq"/>
        </authorList>
    </citation>
    <scope>IDENTIFICATION</scope>
    <source>
        <tissue evidence="2">Leaf</tissue>
    </source>
</reference>
<organism evidence="1 2">
    <name type="scientific">Nicotiana tabacum</name>
    <name type="common">Common tobacco</name>
    <dbReference type="NCBI Taxonomy" id="4097"/>
    <lineage>
        <taxon>Eukaryota</taxon>
        <taxon>Viridiplantae</taxon>
        <taxon>Streptophyta</taxon>
        <taxon>Embryophyta</taxon>
        <taxon>Tracheophyta</taxon>
        <taxon>Spermatophyta</taxon>
        <taxon>Magnoliopsida</taxon>
        <taxon>eudicotyledons</taxon>
        <taxon>Gunneridae</taxon>
        <taxon>Pentapetalae</taxon>
        <taxon>asterids</taxon>
        <taxon>lamiids</taxon>
        <taxon>Solanales</taxon>
        <taxon>Solanaceae</taxon>
        <taxon>Nicotianoideae</taxon>
        <taxon>Nicotianeae</taxon>
        <taxon>Nicotiana</taxon>
    </lineage>
</organism>
<name>A0AC58RUX0_TOBAC</name>
<dbReference type="Proteomes" id="UP000790787">
    <property type="component" value="Chromosome 8"/>
</dbReference>
<evidence type="ECO:0000313" key="2">
    <source>
        <dbReference type="RefSeq" id="XP_075076511.1"/>
    </source>
</evidence>
<dbReference type="RefSeq" id="XP_075076511.1">
    <property type="nucleotide sequence ID" value="XM_075220410.1"/>
</dbReference>
<protein>
    <submittedName>
        <fullName evidence="2">Uncharacterized protein LOC142163154</fullName>
    </submittedName>
</protein>
<reference evidence="1" key="1">
    <citation type="journal article" date="2014" name="Nat. Commun.">
        <title>The tobacco genome sequence and its comparison with those of tomato and potato.</title>
        <authorList>
            <person name="Sierro N."/>
            <person name="Battey J.N."/>
            <person name="Ouadi S."/>
            <person name="Bakaher N."/>
            <person name="Bovet L."/>
            <person name="Willig A."/>
            <person name="Goepfert S."/>
            <person name="Peitsch M.C."/>
            <person name="Ivanov N.V."/>
        </authorList>
    </citation>
    <scope>NUCLEOTIDE SEQUENCE [LARGE SCALE GENOMIC DNA]</scope>
</reference>
<gene>
    <name evidence="2" type="primary">LOC142163154</name>
</gene>
<proteinExistence type="predicted"/>
<evidence type="ECO:0000313" key="1">
    <source>
        <dbReference type="Proteomes" id="UP000790787"/>
    </source>
</evidence>
<sequence>MAAHHFSKLSSKYYDPYMVIQKVGPVAYKLSLPTDLLLHPTFHVSLLKPCYAVLARISHPSMLNISSPNCPKQVSTLDKRMIRKGNKVVVQLLIQWEHLDEAQATWEDVNALRVRFPSFLSWGQRSS</sequence>